<feature type="chain" id="PRO_5045270303" evidence="2">
    <location>
        <begin position="20"/>
        <end position="249"/>
    </location>
</feature>
<accession>A0ABZ2KV77</accession>
<dbReference type="CDD" id="cd00063">
    <property type="entry name" value="FN3"/>
    <property type="match status" value="2"/>
</dbReference>
<dbReference type="InterPro" id="IPR013783">
    <property type="entry name" value="Ig-like_fold"/>
</dbReference>
<dbReference type="Gene3D" id="2.60.40.10">
    <property type="entry name" value="Immunoglobulins"/>
    <property type="match status" value="2"/>
</dbReference>
<reference evidence="4" key="1">
    <citation type="submission" date="2021-12" db="EMBL/GenBank/DDBJ databases">
        <title>Discovery of the Pendulisporaceae a myxobacterial family with distinct sporulation behavior and unique specialized metabolism.</title>
        <authorList>
            <person name="Garcia R."/>
            <person name="Popoff A."/>
            <person name="Bader C.D."/>
            <person name="Loehr J."/>
            <person name="Walesch S."/>
            <person name="Walt C."/>
            <person name="Boldt J."/>
            <person name="Bunk B."/>
            <person name="Haeckl F.J.F.P.J."/>
            <person name="Gunesch A.P."/>
            <person name="Birkelbach J."/>
            <person name="Nuebel U."/>
            <person name="Pietschmann T."/>
            <person name="Bach T."/>
            <person name="Mueller R."/>
        </authorList>
    </citation>
    <scope>NUCLEOTIDE SEQUENCE</scope>
    <source>
        <strain evidence="4">MSr11367</strain>
    </source>
</reference>
<feature type="domain" description="Fibronectin type-III" evidence="3">
    <location>
        <begin position="164"/>
        <end position="249"/>
    </location>
</feature>
<evidence type="ECO:0000313" key="4">
    <source>
        <dbReference type="EMBL" id="WXB00870.1"/>
    </source>
</evidence>
<dbReference type="Proteomes" id="UP001374803">
    <property type="component" value="Chromosome"/>
</dbReference>
<proteinExistence type="predicted"/>
<dbReference type="EMBL" id="CP089983">
    <property type="protein sequence ID" value="WXB00870.1"/>
    <property type="molecule type" value="Genomic_DNA"/>
</dbReference>
<keyword evidence="5" id="KW-1185">Reference proteome</keyword>
<sequence length="249" mass="26818">MRYASVAGWLALLAAAACSRPPEPLQEKHETQEKQEKPRDAFAAPEALSPSPSGGNMLLRWENHASAPGGYFVEFRTDANDTFTMIDAVWADAHTFVHEDVARDTPFSYRVRPFFGAASPTVDVATGAAVDAGPPEEEGPLTEPSRNDAAGVSIRDANAMAEAAPAELSAVLGSPTTAVLRWKDRARDEDGYLLEMAPADSSAFQICALLPPNATSFRKVKLPPNTKMRFRARAYFLGLPSNVATASLR</sequence>
<dbReference type="InterPro" id="IPR036116">
    <property type="entry name" value="FN3_sf"/>
</dbReference>
<evidence type="ECO:0000313" key="5">
    <source>
        <dbReference type="Proteomes" id="UP001374803"/>
    </source>
</evidence>
<feature type="compositionally biased region" description="Basic and acidic residues" evidence="1">
    <location>
        <begin position="25"/>
        <end position="40"/>
    </location>
</feature>
<organism evidence="4 5">
    <name type="scientific">Pendulispora rubella</name>
    <dbReference type="NCBI Taxonomy" id="2741070"/>
    <lineage>
        <taxon>Bacteria</taxon>
        <taxon>Pseudomonadati</taxon>
        <taxon>Myxococcota</taxon>
        <taxon>Myxococcia</taxon>
        <taxon>Myxococcales</taxon>
        <taxon>Sorangiineae</taxon>
        <taxon>Pendulisporaceae</taxon>
        <taxon>Pendulispora</taxon>
    </lineage>
</organism>
<name>A0ABZ2KV77_9BACT</name>
<dbReference type="SUPFAM" id="SSF49265">
    <property type="entry name" value="Fibronectin type III"/>
    <property type="match status" value="2"/>
</dbReference>
<evidence type="ECO:0000256" key="2">
    <source>
        <dbReference type="SAM" id="SignalP"/>
    </source>
</evidence>
<feature type="region of interest" description="Disordered" evidence="1">
    <location>
        <begin position="20"/>
        <end position="54"/>
    </location>
</feature>
<evidence type="ECO:0000256" key="1">
    <source>
        <dbReference type="SAM" id="MobiDB-lite"/>
    </source>
</evidence>
<feature type="signal peptide" evidence="2">
    <location>
        <begin position="1"/>
        <end position="19"/>
    </location>
</feature>
<dbReference type="RefSeq" id="WP_394830472.1">
    <property type="nucleotide sequence ID" value="NZ_CP089929.1"/>
</dbReference>
<dbReference type="PROSITE" id="PS50853">
    <property type="entry name" value="FN3"/>
    <property type="match status" value="1"/>
</dbReference>
<protein>
    <submittedName>
        <fullName evidence="4">Fibronectin type III domain-containing protein</fullName>
    </submittedName>
</protein>
<keyword evidence="2" id="KW-0732">Signal</keyword>
<gene>
    <name evidence="4" type="ORF">LVJ94_28605</name>
</gene>
<dbReference type="PROSITE" id="PS51257">
    <property type="entry name" value="PROKAR_LIPOPROTEIN"/>
    <property type="match status" value="1"/>
</dbReference>
<dbReference type="InterPro" id="IPR003961">
    <property type="entry name" value="FN3_dom"/>
</dbReference>
<evidence type="ECO:0000259" key="3">
    <source>
        <dbReference type="PROSITE" id="PS50853"/>
    </source>
</evidence>